<evidence type="ECO:0000256" key="1">
    <source>
        <dbReference type="SAM" id="MobiDB-lite"/>
    </source>
</evidence>
<gene>
    <name evidence="3" type="ORF">OHA16_21680</name>
</gene>
<feature type="signal peptide" evidence="2">
    <location>
        <begin position="1"/>
        <end position="26"/>
    </location>
</feature>
<sequence length="107" mass="9338">MSGARRPGALLLAALALAAAPTAAFAAGDSGSGSGGGSGAGSSSGPGPGAGGGAASGPDFASAAACLQEFAAVSALGSHGAGPTTCSDGNVVNHAVGTLGTLGALTG</sequence>
<evidence type="ECO:0000256" key="2">
    <source>
        <dbReference type="SAM" id="SignalP"/>
    </source>
</evidence>
<feature type="chain" id="PRO_5045624249" evidence="2">
    <location>
        <begin position="27"/>
        <end position="107"/>
    </location>
</feature>
<dbReference type="Proteomes" id="UP001432222">
    <property type="component" value="Chromosome"/>
</dbReference>
<protein>
    <submittedName>
        <fullName evidence="3">Uncharacterized protein</fullName>
    </submittedName>
</protein>
<proteinExistence type="predicted"/>
<name>A0ABZ1U2E4_9ACTN</name>
<evidence type="ECO:0000313" key="3">
    <source>
        <dbReference type="EMBL" id="WUQ85342.1"/>
    </source>
</evidence>
<organism evidence="3 4">
    <name type="scientific">Kitasatospora purpeofusca</name>
    <dbReference type="NCBI Taxonomy" id="67352"/>
    <lineage>
        <taxon>Bacteria</taxon>
        <taxon>Bacillati</taxon>
        <taxon>Actinomycetota</taxon>
        <taxon>Actinomycetes</taxon>
        <taxon>Kitasatosporales</taxon>
        <taxon>Streptomycetaceae</taxon>
        <taxon>Kitasatospora</taxon>
    </lineage>
</organism>
<keyword evidence="4" id="KW-1185">Reference proteome</keyword>
<feature type="compositionally biased region" description="Gly residues" evidence="1">
    <location>
        <begin position="30"/>
        <end position="55"/>
    </location>
</feature>
<dbReference type="RefSeq" id="WP_328956118.1">
    <property type="nucleotide sequence ID" value="NZ_CP108110.1"/>
</dbReference>
<accession>A0ABZ1U2E4</accession>
<feature type="region of interest" description="Disordered" evidence="1">
    <location>
        <begin position="25"/>
        <end position="56"/>
    </location>
</feature>
<dbReference type="EMBL" id="CP108110">
    <property type="protein sequence ID" value="WUQ85342.1"/>
    <property type="molecule type" value="Genomic_DNA"/>
</dbReference>
<reference evidence="3" key="1">
    <citation type="submission" date="2022-10" db="EMBL/GenBank/DDBJ databases">
        <title>The complete genomes of actinobacterial strains from the NBC collection.</title>
        <authorList>
            <person name="Joergensen T.S."/>
            <person name="Alvarez Arevalo M."/>
            <person name="Sterndorff E.B."/>
            <person name="Faurdal D."/>
            <person name="Vuksanovic O."/>
            <person name="Mourched A.-S."/>
            <person name="Charusanti P."/>
            <person name="Shaw S."/>
            <person name="Blin K."/>
            <person name="Weber T."/>
        </authorList>
    </citation>
    <scope>NUCLEOTIDE SEQUENCE</scope>
    <source>
        <strain evidence="3">NBC_00222</strain>
    </source>
</reference>
<evidence type="ECO:0000313" key="4">
    <source>
        <dbReference type="Proteomes" id="UP001432222"/>
    </source>
</evidence>
<keyword evidence="2" id="KW-0732">Signal</keyword>